<comment type="caution">
    <text evidence="9">The sequence shown here is derived from an EMBL/GenBank/DDBJ whole genome shotgun (WGS) entry which is preliminary data.</text>
</comment>
<dbReference type="CDD" id="cd16380">
    <property type="entry name" value="YitT_C"/>
    <property type="match status" value="1"/>
</dbReference>
<evidence type="ECO:0000256" key="2">
    <source>
        <dbReference type="ARBA" id="ARBA00022475"/>
    </source>
</evidence>
<reference evidence="9" key="2">
    <citation type="journal article" date="2021" name="PeerJ">
        <title>Extensive microbial diversity within the chicken gut microbiome revealed by metagenomics and culture.</title>
        <authorList>
            <person name="Gilroy R."/>
            <person name="Ravi A."/>
            <person name="Getino M."/>
            <person name="Pursley I."/>
            <person name="Horton D.L."/>
            <person name="Alikhan N.F."/>
            <person name="Baker D."/>
            <person name="Gharbi K."/>
            <person name="Hall N."/>
            <person name="Watson M."/>
            <person name="Adriaenssens E.M."/>
            <person name="Foster-Nyarko E."/>
            <person name="Jarju S."/>
            <person name="Secka A."/>
            <person name="Antonio M."/>
            <person name="Oren A."/>
            <person name="Chaudhuri R.R."/>
            <person name="La Ragione R."/>
            <person name="Hildebrand F."/>
            <person name="Pallen M.J."/>
        </authorList>
    </citation>
    <scope>NUCLEOTIDE SEQUENCE</scope>
    <source>
        <strain evidence="9">11687</strain>
    </source>
</reference>
<dbReference type="AlphaFoldDB" id="A0A9D1SGF8"/>
<protein>
    <submittedName>
        <fullName evidence="9">YitT family protein</fullName>
    </submittedName>
</protein>
<dbReference type="InterPro" id="IPR051461">
    <property type="entry name" value="UPF0750_membrane"/>
</dbReference>
<dbReference type="Gene3D" id="3.30.70.120">
    <property type="match status" value="1"/>
</dbReference>
<gene>
    <name evidence="9" type="ORF">IAC57_03280</name>
</gene>
<accession>A0A9D1SGF8</accession>
<keyword evidence="5 7" id="KW-0472">Membrane</keyword>
<name>A0A9D1SGF8_9FIRM</name>
<evidence type="ECO:0000256" key="6">
    <source>
        <dbReference type="SAM" id="MobiDB-lite"/>
    </source>
</evidence>
<dbReference type="InterPro" id="IPR019264">
    <property type="entry name" value="DUF2179"/>
</dbReference>
<keyword evidence="4 7" id="KW-1133">Transmembrane helix</keyword>
<proteinExistence type="predicted"/>
<sequence>MNQSEQKIPGEQPSAAPVGAETASETASGRDAIAAATPPDGNLAALPPKKTKESFLPGGTPKEKIFLTVKTLLLLCFSSFLVALSSYSLIAPNNFAIGGITGVAIILEKATGGKIPQSVSIFCINFPLLFISFFAVKKKFALMSLANVTLQSVFLSLMENLGMPRLVFDEKIFAALAGGIGIGTAIAFAFKIGGSTGGMDVIAVIVQKKYPAPSIAWMLFILNCIVIASSFFVYRVPGDAMQSLLPLIMAACEQFVESKANDTITNGFHSAIEFRIITDKPEKMALEIISRLGRGVTSVPATGMYTHETHSMLICVIHRRQINTFRKLLKEVDPDSFAVMSGVSQVLGLGFFSGEN</sequence>
<feature type="transmembrane region" description="Helical" evidence="7">
    <location>
        <begin position="173"/>
        <end position="194"/>
    </location>
</feature>
<evidence type="ECO:0000256" key="5">
    <source>
        <dbReference type="ARBA" id="ARBA00023136"/>
    </source>
</evidence>
<evidence type="ECO:0000256" key="7">
    <source>
        <dbReference type="SAM" id="Phobius"/>
    </source>
</evidence>
<evidence type="ECO:0000259" key="8">
    <source>
        <dbReference type="Pfam" id="PF10035"/>
    </source>
</evidence>
<feature type="transmembrane region" description="Helical" evidence="7">
    <location>
        <begin position="90"/>
        <end position="107"/>
    </location>
</feature>
<feature type="domain" description="DUF2179" evidence="8">
    <location>
        <begin position="294"/>
        <end position="348"/>
    </location>
</feature>
<reference evidence="9" key="1">
    <citation type="submission" date="2020-10" db="EMBL/GenBank/DDBJ databases">
        <authorList>
            <person name="Gilroy R."/>
        </authorList>
    </citation>
    <scope>NUCLEOTIDE SEQUENCE</scope>
    <source>
        <strain evidence="9">11687</strain>
    </source>
</reference>
<evidence type="ECO:0000256" key="4">
    <source>
        <dbReference type="ARBA" id="ARBA00022989"/>
    </source>
</evidence>
<dbReference type="PANTHER" id="PTHR33545">
    <property type="entry name" value="UPF0750 MEMBRANE PROTEIN YITT-RELATED"/>
    <property type="match status" value="1"/>
</dbReference>
<dbReference type="Pfam" id="PF10035">
    <property type="entry name" value="DUF2179"/>
    <property type="match status" value="1"/>
</dbReference>
<keyword evidence="3 7" id="KW-0812">Transmembrane</keyword>
<feature type="transmembrane region" description="Helical" evidence="7">
    <location>
        <begin position="65"/>
        <end position="84"/>
    </location>
</feature>
<keyword evidence="2" id="KW-1003">Cell membrane</keyword>
<evidence type="ECO:0000256" key="3">
    <source>
        <dbReference type="ARBA" id="ARBA00022692"/>
    </source>
</evidence>
<evidence type="ECO:0000256" key="1">
    <source>
        <dbReference type="ARBA" id="ARBA00004651"/>
    </source>
</evidence>
<dbReference type="GO" id="GO:0005886">
    <property type="term" value="C:plasma membrane"/>
    <property type="evidence" value="ECO:0007669"/>
    <property type="project" value="UniProtKB-SubCell"/>
</dbReference>
<feature type="transmembrane region" description="Helical" evidence="7">
    <location>
        <begin position="214"/>
        <end position="234"/>
    </location>
</feature>
<dbReference type="EMBL" id="DVMZ01000086">
    <property type="protein sequence ID" value="HIU59105.1"/>
    <property type="molecule type" value="Genomic_DNA"/>
</dbReference>
<evidence type="ECO:0000313" key="10">
    <source>
        <dbReference type="Proteomes" id="UP000824081"/>
    </source>
</evidence>
<dbReference type="Pfam" id="PF02588">
    <property type="entry name" value="YitT_membrane"/>
    <property type="match status" value="1"/>
</dbReference>
<evidence type="ECO:0000313" key="9">
    <source>
        <dbReference type="EMBL" id="HIU59105.1"/>
    </source>
</evidence>
<feature type="region of interest" description="Disordered" evidence="6">
    <location>
        <begin position="1"/>
        <end position="56"/>
    </location>
</feature>
<dbReference type="InterPro" id="IPR015867">
    <property type="entry name" value="N-reg_PII/ATP_PRibTrfase_C"/>
</dbReference>
<comment type="subcellular location">
    <subcellularLocation>
        <location evidence="1">Cell membrane</location>
        <topology evidence="1">Multi-pass membrane protein</topology>
    </subcellularLocation>
</comment>
<feature type="transmembrane region" description="Helical" evidence="7">
    <location>
        <begin position="119"/>
        <end position="136"/>
    </location>
</feature>
<organism evidence="9 10">
    <name type="scientific">Candidatus Scatosoma pullistercoris</name>
    <dbReference type="NCBI Taxonomy" id="2840934"/>
    <lineage>
        <taxon>Bacteria</taxon>
        <taxon>Bacillati</taxon>
        <taxon>Bacillota</taxon>
        <taxon>Clostridia</taxon>
        <taxon>Candidatus Scatosoma</taxon>
    </lineage>
</organism>
<dbReference type="PANTHER" id="PTHR33545:SF5">
    <property type="entry name" value="UPF0750 MEMBRANE PROTEIN YITT"/>
    <property type="match status" value="1"/>
</dbReference>
<dbReference type="InterPro" id="IPR003740">
    <property type="entry name" value="YitT"/>
</dbReference>
<dbReference type="Proteomes" id="UP000824081">
    <property type="component" value="Unassembled WGS sequence"/>
</dbReference>